<evidence type="ECO:0000313" key="2">
    <source>
        <dbReference type="EMBL" id="SVC47036.1"/>
    </source>
</evidence>
<keyword evidence="1" id="KW-1133">Transmembrane helix</keyword>
<proteinExistence type="predicted"/>
<evidence type="ECO:0000256" key="1">
    <source>
        <dbReference type="SAM" id="Phobius"/>
    </source>
</evidence>
<keyword evidence="1" id="KW-0472">Membrane</keyword>
<feature type="transmembrane region" description="Helical" evidence="1">
    <location>
        <begin position="14"/>
        <end position="35"/>
    </location>
</feature>
<keyword evidence="1" id="KW-0812">Transmembrane</keyword>
<accession>A0A382ME26</accession>
<dbReference type="AlphaFoldDB" id="A0A382ME26"/>
<gene>
    <name evidence="2" type="ORF">METZ01_LOCUS299890</name>
</gene>
<protein>
    <submittedName>
        <fullName evidence="2">Uncharacterized protein</fullName>
    </submittedName>
</protein>
<organism evidence="2">
    <name type="scientific">marine metagenome</name>
    <dbReference type="NCBI Taxonomy" id="408172"/>
    <lineage>
        <taxon>unclassified sequences</taxon>
        <taxon>metagenomes</taxon>
        <taxon>ecological metagenomes</taxon>
    </lineage>
</organism>
<feature type="transmembrane region" description="Helical" evidence="1">
    <location>
        <begin position="56"/>
        <end position="74"/>
    </location>
</feature>
<sequence length="157" mass="17517">MCTLLEESDMYRPIWIIKILLIFVFSTQLFSISLAEGQVTVEREGDENPVVVVAKSTFWGGIAGITTGLAIGLVVKDYEVMRYTIAAGTLVGMYYGWRHVNSRPESLPVFEFKSNGSVHFSLPRLRIHIDRPPAFVSRLARTGSSARAYVNLVGMVF</sequence>
<name>A0A382ME26_9ZZZZ</name>
<dbReference type="EMBL" id="UINC01092984">
    <property type="protein sequence ID" value="SVC47036.1"/>
    <property type="molecule type" value="Genomic_DNA"/>
</dbReference>
<reference evidence="2" key="1">
    <citation type="submission" date="2018-05" db="EMBL/GenBank/DDBJ databases">
        <authorList>
            <person name="Lanie J.A."/>
            <person name="Ng W.-L."/>
            <person name="Kazmierczak K.M."/>
            <person name="Andrzejewski T.M."/>
            <person name="Davidsen T.M."/>
            <person name="Wayne K.J."/>
            <person name="Tettelin H."/>
            <person name="Glass J.I."/>
            <person name="Rusch D."/>
            <person name="Podicherti R."/>
            <person name="Tsui H.-C.T."/>
            <person name="Winkler M.E."/>
        </authorList>
    </citation>
    <scope>NUCLEOTIDE SEQUENCE</scope>
</reference>